<gene>
    <name evidence="2" type="ORF">A2U01_0007167</name>
</gene>
<dbReference type="Proteomes" id="UP000265520">
    <property type="component" value="Unassembled WGS sequence"/>
</dbReference>
<dbReference type="AlphaFoldDB" id="A0A392MFP8"/>
<reference evidence="2 3" key="1">
    <citation type="journal article" date="2018" name="Front. Plant Sci.">
        <title>Red Clover (Trifolium pratense) and Zigzag Clover (T. medium) - A Picture of Genomic Similarities and Differences.</title>
        <authorList>
            <person name="Dluhosova J."/>
            <person name="Istvanek J."/>
            <person name="Nedelnik J."/>
            <person name="Repkova J."/>
        </authorList>
    </citation>
    <scope>NUCLEOTIDE SEQUENCE [LARGE SCALE GENOMIC DNA]</scope>
    <source>
        <strain evidence="3">cv. 10/8</strain>
        <tissue evidence="2">Leaf</tissue>
    </source>
</reference>
<dbReference type="EMBL" id="LXQA010010121">
    <property type="protein sequence ID" value="MCH86312.1"/>
    <property type="molecule type" value="Genomic_DNA"/>
</dbReference>
<comment type="caution">
    <text evidence="2">The sequence shown here is derived from an EMBL/GenBank/DDBJ whole genome shotgun (WGS) entry which is preliminary data.</text>
</comment>
<protein>
    <submittedName>
        <fullName evidence="2">Uncharacterized protein</fullName>
    </submittedName>
</protein>
<evidence type="ECO:0000313" key="2">
    <source>
        <dbReference type="EMBL" id="MCH86312.1"/>
    </source>
</evidence>
<accession>A0A392MFP8</accession>
<evidence type="ECO:0000313" key="3">
    <source>
        <dbReference type="Proteomes" id="UP000265520"/>
    </source>
</evidence>
<organism evidence="2 3">
    <name type="scientific">Trifolium medium</name>
    <dbReference type="NCBI Taxonomy" id="97028"/>
    <lineage>
        <taxon>Eukaryota</taxon>
        <taxon>Viridiplantae</taxon>
        <taxon>Streptophyta</taxon>
        <taxon>Embryophyta</taxon>
        <taxon>Tracheophyta</taxon>
        <taxon>Spermatophyta</taxon>
        <taxon>Magnoliopsida</taxon>
        <taxon>eudicotyledons</taxon>
        <taxon>Gunneridae</taxon>
        <taxon>Pentapetalae</taxon>
        <taxon>rosids</taxon>
        <taxon>fabids</taxon>
        <taxon>Fabales</taxon>
        <taxon>Fabaceae</taxon>
        <taxon>Papilionoideae</taxon>
        <taxon>50 kb inversion clade</taxon>
        <taxon>NPAAA clade</taxon>
        <taxon>Hologalegina</taxon>
        <taxon>IRL clade</taxon>
        <taxon>Trifolieae</taxon>
        <taxon>Trifolium</taxon>
    </lineage>
</organism>
<proteinExistence type="predicted"/>
<keyword evidence="3" id="KW-1185">Reference proteome</keyword>
<sequence length="51" mass="6176">MYQIWKLHLRRVTKLPGQPEHHEPEAIEEGDPDDDLMHDMEAKKEMERMFS</sequence>
<name>A0A392MFP8_9FABA</name>
<feature type="compositionally biased region" description="Basic and acidic residues" evidence="1">
    <location>
        <begin position="35"/>
        <end position="51"/>
    </location>
</feature>
<feature type="region of interest" description="Disordered" evidence="1">
    <location>
        <begin position="14"/>
        <end position="51"/>
    </location>
</feature>
<evidence type="ECO:0000256" key="1">
    <source>
        <dbReference type="SAM" id="MobiDB-lite"/>
    </source>
</evidence>